<evidence type="ECO:0000259" key="5">
    <source>
        <dbReference type="PROSITE" id="PS50977"/>
    </source>
</evidence>
<comment type="caution">
    <text evidence="6">The sequence shown here is derived from an EMBL/GenBank/DDBJ whole genome shotgun (WGS) entry which is preliminary data.</text>
</comment>
<dbReference type="PROSITE" id="PS50977">
    <property type="entry name" value="HTH_TETR_2"/>
    <property type="match status" value="1"/>
</dbReference>
<evidence type="ECO:0000313" key="6">
    <source>
        <dbReference type="EMBL" id="MDP9830976.1"/>
    </source>
</evidence>
<feature type="DNA-binding region" description="H-T-H motif" evidence="4">
    <location>
        <begin position="39"/>
        <end position="58"/>
    </location>
</feature>
<dbReference type="InterPro" id="IPR050109">
    <property type="entry name" value="HTH-type_TetR-like_transc_reg"/>
</dbReference>
<evidence type="ECO:0000256" key="1">
    <source>
        <dbReference type="ARBA" id="ARBA00023015"/>
    </source>
</evidence>
<keyword evidence="7" id="KW-1185">Reference proteome</keyword>
<dbReference type="SUPFAM" id="SSF46689">
    <property type="entry name" value="Homeodomain-like"/>
    <property type="match status" value="1"/>
</dbReference>
<dbReference type="PANTHER" id="PTHR30055">
    <property type="entry name" value="HTH-TYPE TRANSCRIPTIONAL REGULATOR RUTR"/>
    <property type="match status" value="1"/>
</dbReference>
<gene>
    <name evidence="6" type="ORF">J2S57_006725</name>
</gene>
<dbReference type="Pfam" id="PF00440">
    <property type="entry name" value="TetR_N"/>
    <property type="match status" value="1"/>
</dbReference>
<evidence type="ECO:0000256" key="4">
    <source>
        <dbReference type="PROSITE-ProRule" id="PRU00335"/>
    </source>
</evidence>
<dbReference type="InterPro" id="IPR001647">
    <property type="entry name" value="HTH_TetR"/>
</dbReference>
<dbReference type="PANTHER" id="PTHR30055:SF234">
    <property type="entry name" value="HTH-TYPE TRANSCRIPTIONAL REGULATOR BETI"/>
    <property type="match status" value="1"/>
</dbReference>
<dbReference type="RefSeq" id="WP_307250301.1">
    <property type="nucleotide sequence ID" value="NZ_JAUSQZ010000001.1"/>
</dbReference>
<dbReference type="Proteomes" id="UP001235712">
    <property type="component" value="Unassembled WGS sequence"/>
</dbReference>
<name>A0ABT9PE47_9ACTN</name>
<reference evidence="6 7" key="1">
    <citation type="submission" date="2023-07" db="EMBL/GenBank/DDBJ databases">
        <title>Sequencing the genomes of 1000 actinobacteria strains.</title>
        <authorList>
            <person name="Klenk H.-P."/>
        </authorList>
    </citation>
    <scope>NUCLEOTIDE SEQUENCE [LARGE SCALE GENOMIC DNA]</scope>
    <source>
        <strain evidence="6 7">DSM 44388</strain>
    </source>
</reference>
<keyword evidence="2 4" id="KW-0238">DNA-binding</keyword>
<evidence type="ECO:0000256" key="3">
    <source>
        <dbReference type="ARBA" id="ARBA00023163"/>
    </source>
</evidence>
<feature type="domain" description="HTH tetR-type" evidence="5">
    <location>
        <begin position="16"/>
        <end position="76"/>
    </location>
</feature>
<evidence type="ECO:0000313" key="7">
    <source>
        <dbReference type="Proteomes" id="UP001235712"/>
    </source>
</evidence>
<keyword evidence="3" id="KW-0804">Transcription</keyword>
<sequence>MPDRTAPRNRRDEYARMTRQDVIDAARKLFFEQGYEQTTVADIARQAQVSPATVYAQLGGKEGLLQTLMDVWSTSPTVARVVTDSIAQPTGPGILAVLADGYIEHAAEAGDIMTVLELASASSTPAREFMDVGEQRHREALQAVTQALSDIDALADGLSVADAALIIYFHFRHPQLVLASDTFGWGTERARQWLLERVMAAILKS</sequence>
<accession>A0ABT9PE47</accession>
<proteinExistence type="predicted"/>
<organism evidence="6 7">
    <name type="scientific">Kineosporia succinea</name>
    <dbReference type="NCBI Taxonomy" id="84632"/>
    <lineage>
        <taxon>Bacteria</taxon>
        <taxon>Bacillati</taxon>
        <taxon>Actinomycetota</taxon>
        <taxon>Actinomycetes</taxon>
        <taxon>Kineosporiales</taxon>
        <taxon>Kineosporiaceae</taxon>
        <taxon>Kineosporia</taxon>
    </lineage>
</organism>
<keyword evidence="1" id="KW-0805">Transcription regulation</keyword>
<dbReference type="PRINTS" id="PR00455">
    <property type="entry name" value="HTHTETR"/>
</dbReference>
<dbReference type="InterPro" id="IPR009057">
    <property type="entry name" value="Homeodomain-like_sf"/>
</dbReference>
<protein>
    <submittedName>
        <fullName evidence="6">AcrR family transcriptional regulator</fullName>
    </submittedName>
</protein>
<dbReference type="Gene3D" id="1.10.357.10">
    <property type="entry name" value="Tetracycline Repressor, domain 2"/>
    <property type="match status" value="1"/>
</dbReference>
<evidence type="ECO:0000256" key="2">
    <source>
        <dbReference type="ARBA" id="ARBA00023125"/>
    </source>
</evidence>
<dbReference type="EMBL" id="JAUSQZ010000001">
    <property type="protein sequence ID" value="MDP9830976.1"/>
    <property type="molecule type" value="Genomic_DNA"/>
</dbReference>